<dbReference type="Proteomes" id="UP001177021">
    <property type="component" value="Unassembled WGS sequence"/>
</dbReference>
<accession>A0ACB0IIZ1</accession>
<name>A0ACB0IIZ1_TRIPR</name>
<dbReference type="EMBL" id="CASHSV030000001">
    <property type="protein sequence ID" value="CAJ2631959.1"/>
    <property type="molecule type" value="Genomic_DNA"/>
</dbReference>
<protein>
    <submittedName>
        <fullName evidence="1">Uncharacterized protein</fullName>
    </submittedName>
</protein>
<sequence>MANFLPFLLTFILAFSSNTKASSLVAKDQVPCTMCAECENPCQPLPPPQVIECPPPPSLPPPLPPSPPPPLPLAIVECPPPPRPPKSPCPNNCDMPPMTPYPPQSYFPPGTPFSYYVPPDYYNHDKNNGETMMPFQSILFSNRNFHYSIYSMIQCLISLVFLCFIPYCIL</sequence>
<comment type="caution">
    <text evidence="1">The sequence shown here is derived from an EMBL/GenBank/DDBJ whole genome shotgun (WGS) entry which is preliminary data.</text>
</comment>
<keyword evidence="2" id="KW-1185">Reference proteome</keyword>
<evidence type="ECO:0000313" key="2">
    <source>
        <dbReference type="Proteomes" id="UP001177021"/>
    </source>
</evidence>
<gene>
    <name evidence="1" type="ORF">MILVUS5_LOCUS3370</name>
</gene>
<proteinExistence type="predicted"/>
<organism evidence="1 2">
    <name type="scientific">Trifolium pratense</name>
    <name type="common">Red clover</name>
    <dbReference type="NCBI Taxonomy" id="57577"/>
    <lineage>
        <taxon>Eukaryota</taxon>
        <taxon>Viridiplantae</taxon>
        <taxon>Streptophyta</taxon>
        <taxon>Embryophyta</taxon>
        <taxon>Tracheophyta</taxon>
        <taxon>Spermatophyta</taxon>
        <taxon>Magnoliopsida</taxon>
        <taxon>eudicotyledons</taxon>
        <taxon>Gunneridae</taxon>
        <taxon>Pentapetalae</taxon>
        <taxon>rosids</taxon>
        <taxon>fabids</taxon>
        <taxon>Fabales</taxon>
        <taxon>Fabaceae</taxon>
        <taxon>Papilionoideae</taxon>
        <taxon>50 kb inversion clade</taxon>
        <taxon>NPAAA clade</taxon>
        <taxon>Hologalegina</taxon>
        <taxon>IRL clade</taxon>
        <taxon>Trifolieae</taxon>
        <taxon>Trifolium</taxon>
    </lineage>
</organism>
<evidence type="ECO:0000313" key="1">
    <source>
        <dbReference type="EMBL" id="CAJ2631959.1"/>
    </source>
</evidence>
<reference evidence="1" key="1">
    <citation type="submission" date="2023-10" db="EMBL/GenBank/DDBJ databases">
        <authorList>
            <person name="Rodriguez Cubillos JULIANA M."/>
            <person name="De Vega J."/>
        </authorList>
    </citation>
    <scope>NUCLEOTIDE SEQUENCE</scope>
</reference>